<evidence type="ECO:0000313" key="2">
    <source>
        <dbReference type="Proteomes" id="UP000070121"/>
    </source>
</evidence>
<dbReference type="AlphaFoldDB" id="A0A135V6K1"/>
<organism evidence="1 2">
    <name type="scientific">Colletotrichum salicis</name>
    <dbReference type="NCBI Taxonomy" id="1209931"/>
    <lineage>
        <taxon>Eukaryota</taxon>
        <taxon>Fungi</taxon>
        <taxon>Dikarya</taxon>
        <taxon>Ascomycota</taxon>
        <taxon>Pezizomycotina</taxon>
        <taxon>Sordariomycetes</taxon>
        <taxon>Hypocreomycetidae</taxon>
        <taxon>Glomerellales</taxon>
        <taxon>Glomerellaceae</taxon>
        <taxon>Colletotrichum</taxon>
        <taxon>Colletotrichum acutatum species complex</taxon>
    </lineage>
</organism>
<reference evidence="1 2" key="1">
    <citation type="submission" date="2014-02" db="EMBL/GenBank/DDBJ databases">
        <title>The genome sequence of Colletotrichum salicis CBS 607.94.</title>
        <authorList>
            <person name="Baroncelli R."/>
            <person name="Thon M.R."/>
        </authorList>
    </citation>
    <scope>NUCLEOTIDE SEQUENCE [LARGE SCALE GENOMIC DNA]</scope>
    <source>
        <strain evidence="1 2">CBS 607.94</strain>
    </source>
</reference>
<comment type="caution">
    <text evidence="1">The sequence shown here is derived from an EMBL/GenBank/DDBJ whole genome shotgun (WGS) entry which is preliminary data.</text>
</comment>
<keyword evidence="2" id="KW-1185">Reference proteome</keyword>
<accession>A0A135V6K1</accession>
<sequence length="145" mass="15313">MDLPSNGGQEPGKACWGVANSCGAPTNRVSIAVVALTSLCAHVLRCLTAEQSCLCESPIKGFFCVVPRRQYFLLRPAIEISNAAATPPLNGGLLATKALEQVLDWGVVTEQRETTLSESSASCLDETGWAGSLGLCCDAKVWLVE</sequence>
<gene>
    <name evidence="1" type="ORF">CSAL01_10283</name>
</gene>
<proteinExistence type="predicted"/>
<evidence type="ECO:0000313" key="1">
    <source>
        <dbReference type="EMBL" id="KXH68248.1"/>
    </source>
</evidence>
<dbReference type="EMBL" id="JFFI01000353">
    <property type="protein sequence ID" value="KXH68248.1"/>
    <property type="molecule type" value="Genomic_DNA"/>
</dbReference>
<protein>
    <submittedName>
        <fullName evidence="1">Uncharacterized protein</fullName>
    </submittedName>
</protein>
<dbReference type="Proteomes" id="UP000070121">
    <property type="component" value="Unassembled WGS sequence"/>
</dbReference>
<name>A0A135V6K1_9PEZI</name>